<organism evidence="4 5">
    <name type="scientific">Vitrella brassicaformis (strain CCMP3155)</name>
    <dbReference type="NCBI Taxonomy" id="1169540"/>
    <lineage>
        <taxon>Eukaryota</taxon>
        <taxon>Sar</taxon>
        <taxon>Alveolata</taxon>
        <taxon>Colpodellida</taxon>
        <taxon>Vitrellaceae</taxon>
        <taxon>Vitrella</taxon>
    </lineage>
</organism>
<evidence type="ECO:0000313" key="4">
    <source>
        <dbReference type="EMBL" id="CEM24777.1"/>
    </source>
</evidence>
<accession>A0A0G4G8C4</accession>
<gene>
    <name evidence="4" type="ORF">Vbra_276</name>
</gene>
<proteinExistence type="predicted"/>
<evidence type="ECO:0000256" key="2">
    <source>
        <dbReference type="SAM" id="MobiDB-lite"/>
    </source>
</evidence>
<dbReference type="VEuPathDB" id="CryptoDB:Vbra_276"/>
<reference evidence="4 5" key="1">
    <citation type="submission" date="2014-11" db="EMBL/GenBank/DDBJ databases">
        <authorList>
            <person name="Zhu J."/>
            <person name="Qi W."/>
            <person name="Song R."/>
        </authorList>
    </citation>
    <scope>NUCLEOTIDE SEQUENCE [LARGE SCALE GENOMIC DNA]</scope>
</reference>
<keyword evidence="1" id="KW-0863">Zinc-finger</keyword>
<evidence type="ECO:0000313" key="5">
    <source>
        <dbReference type="Proteomes" id="UP000041254"/>
    </source>
</evidence>
<sequence length="413" mass="47636">MPPSHQDQQQRPAVHGKAGNGSISGPRNSLFPADAIADISPSSFGNLNHSNNEATTTASPRHADAAMGAELFFLDTEATDNNYEKEREVPWWERRDARDGVIYDDQWSREEESALREELWSVNKWEGGMREGNRYWGESSSSKGGQKKMEVVRQYARLAGAFCVYCGGLHDDSRCGKRWRRCGACYGPAHPSPEECPLHRGGAFCRRCNSTTHGTHCPLIVTYDPPLDTQSADGDSPLHADLTCLVCGAKGHIVCGNTTTTATATASSRDRDSRRQLVWCCSCGDDGHTSAECSHTMTYEESVRERERRERERRDNYRQRPAYNDDYDRPWHRPRRRWRDDESVSEDDDSQDDHRYRSRGKRSRRESIWMEDGWDGREQQWWRHSRSSRWGSSRRRSRSRSRNRSRRRFDMGY</sequence>
<dbReference type="PROSITE" id="PS50158">
    <property type="entry name" value="ZF_CCHC"/>
    <property type="match status" value="1"/>
</dbReference>
<feature type="compositionally biased region" description="Basic and acidic residues" evidence="2">
    <location>
        <begin position="301"/>
        <end position="318"/>
    </location>
</feature>
<dbReference type="EMBL" id="CDMY01000591">
    <property type="protein sequence ID" value="CEM24777.1"/>
    <property type="molecule type" value="Genomic_DNA"/>
</dbReference>
<name>A0A0G4G8C4_VITBC</name>
<dbReference type="GO" id="GO:0003676">
    <property type="term" value="F:nucleic acid binding"/>
    <property type="evidence" value="ECO:0007669"/>
    <property type="project" value="InterPro"/>
</dbReference>
<feature type="region of interest" description="Disordered" evidence="2">
    <location>
        <begin position="1"/>
        <end position="33"/>
    </location>
</feature>
<feature type="compositionally biased region" description="Polar residues" evidence="2">
    <location>
        <begin position="1"/>
        <end position="11"/>
    </location>
</feature>
<feature type="region of interest" description="Disordered" evidence="2">
    <location>
        <begin position="338"/>
        <end position="357"/>
    </location>
</feature>
<feature type="region of interest" description="Disordered" evidence="2">
    <location>
        <begin position="299"/>
        <end position="326"/>
    </location>
</feature>
<evidence type="ECO:0000256" key="1">
    <source>
        <dbReference type="PROSITE-ProRule" id="PRU00047"/>
    </source>
</evidence>
<dbReference type="InterPro" id="IPR001878">
    <property type="entry name" value="Znf_CCHC"/>
</dbReference>
<feature type="domain" description="CCHC-type" evidence="3">
    <location>
        <begin position="280"/>
        <end position="293"/>
    </location>
</feature>
<keyword evidence="1" id="KW-0862">Zinc</keyword>
<dbReference type="AlphaFoldDB" id="A0A0G4G8C4"/>
<keyword evidence="5" id="KW-1185">Reference proteome</keyword>
<evidence type="ECO:0000259" key="3">
    <source>
        <dbReference type="PROSITE" id="PS50158"/>
    </source>
</evidence>
<dbReference type="InParanoid" id="A0A0G4G8C4"/>
<dbReference type="Proteomes" id="UP000041254">
    <property type="component" value="Unassembled WGS sequence"/>
</dbReference>
<feature type="region of interest" description="Disordered" evidence="2">
    <location>
        <begin position="377"/>
        <end position="413"/>
    </location>
</feature>
<dbReference type="OrthoDB" id="493856at2759"/>
<feature type="compositionally biased region" description="Basic residues" evidence="2">
    <location>
        <begin position="383"/>
        <end position="407"/>
    </location>
</feature>
<dbReference type="GO" id="GO:0008270">
    <property type="term" value="F:zinc ion binding"/>
    <property type="evidence" value="ECO:0007669"/>
    <property type="project" value="UniProtKB-KW"/>
</dbReference>
<protein>
    <recommendedName>
        <fullName evidence="3">CCHC-type domain-containing protein</fullName>
    </recommendedName>
</protein>
<keyword evidence="1" id="KW-0479">Metal-binding</keyword>